<sequence>MASYIKIKIKRQYILEPVTELQPFHGVNGQQDPATPVPGRTTAKVLDRQSCVPVHCGTSAGEGHEGQPRSLRREAAMPRAQLATSISRHTTSARDRITYLPQLHGFKNQYGCYKAHGSAVWCDAAGRRLAAHRPSGGGNGAAQTGPRCPSSPTLSAPTTAPDRQCRPVLLQLYGLEGARSLAVNNWSLNNHGGLSSNAPNPSALRKGQMLLKTRSDDTPVWKTICGVVESVSASTKVSVGNGQSVQFWRDHWTEAVSRQAQLELQFLMDTLADHQLQHERPDERAFILTSAGTTTAAAYNLHTYQYHGTL</sequence>
<evidence type="ECO:0000313" key="2">
    <source>
        <dbReference type="EMBL" id="AAV35819.1"/>
    </source>
</evidence>
<evidence type="ECO:0000256" key="1">
    <source>
        <dbReference type="SAM" id="MobiDB-lite"/>
    </source>
</evidence>
<dbReference type="Proteomes" id="UP000000763">
    <property type="component" value="Chromosome 3"/>
</dbReference>
<proteinExistence type="predicted"/>
<reference evidence="3" key="2">
    <citation type="journal article" date="2008" name="Nucleic Acids Res.">
        <title>The rice annotation project database (RAP-DB): 2008 update.</title>
        <authorList>
            <consortium name="The rice annotation project (RAP)"/>
        </authorList>
    </citation>
    <scope>GENOME REANNOTATION</scope>
    <source>
        <strain evidence="3">cv. Nipponbare</strain>
    </source>
</reference>
<evidence type="ECO:0000313" key="3">
    <source>
        <dbReference type="Proteomes" id="UP000000763"/>
    </source>
</evidence>
<gene>
    <name evidence="2" type="primary">OSJNBb0085A04.8</name>
</gene>
<accession>Q5W6L5</accession>
<organism evidence="2 3">
    <name type="scientific">Oryza sativa subsp. japonica</name>
    <name type="common">Rice</name>
    <dbReference type="NCBI Taxonomy" id="39947"/>
    <lineage>
        <taxon>Eukaryota</taxon>
        <taxon>Viridiplantae</taxon>
        <taxon>Streptophyta</taxon>
        <taxon>Embryophyta</taxon>
        <taxon>Tracheophyta</taxon>
        <taxon>Spermatophyta</taxon>
        <taxon>Magnoliopsida</taxon>
        <taxon>Liliopsida</taxon>
        <taxon>Poales</taxon>
        <taxon>Poaceae</taxon>
        <taxon>BOP clade</taxon>
        <taxon>Oryzoideae</taxon>
        <taxon>Oryzeae</taxon>
        <taxon>Oryzinae</taxon>
        <taxon>Oryza</taxon>
        <taxon>Oryza sativa</taxon>
    </lineage>
</organism>
<dbReference type="AlphaFoldDB" id="Q5W6L5"/>
<feature type="region of interest" description="Disordered" evidence="1">
    <location>
        <begin position="131"/>
        <end position="161"/>
    </location>
</feature>
<name>Q5W6L5_ORYSJ</name>
<reference evidence="3" key="1">
    <citation type="journal article" date="2005" name="Nature">
        <title>The map-based sequence of the rice genome.</title>
        <authorList>
            <consortium name="International rice genome sequencing project (IRGSP)"/>
            <person name="Matsumoto T."/>
            <person name="Wu J."/>
            <person name="Kanamori H."/>
            <person name="Katayose Y."/>
            <person name="Fujisawa M."/>
            <person name="Namiki N."/>
            <person name="Mizuno H."/>
            <person name="Yamamoto K."/>
            <person name="Antonio B.A."/>
            <person name="Baba T."/>
            <person name="Sakata K."/>
            <person name="Nagamura Y."/>
            <person name="Aoki H."/>
            <person name="Arikawa K."/>
            <person name="Arita K."/>
            <person name="Bito T."/>
            <person name="Chiden Y."/>
            <person name="Fujitsuka N."/>
            <person name="Fukunaka R."/>
            <person name="Hamada M."/>
            <person name="Harada C."/>
            <person name="Hayashi A."/>
            <person name="Hijishita S."/>
            <person name="Honda M."/>
            <person name="Hosokawa S."/>
            <person name="Ichikawa Y."/>
            <person name="Idonuma A."/>
            <person name="Iijima M."/>
            <person name="Ikeda M."/>
            <person name="Ikeno M."/>
            <person name="Ito K."/>
            <person name="Ito S."/>
            <person name="Ito T."/>
            <person name="Ito Y."/>
            <person name="Ito Y."/>
            <person name="Iwabuchi A."/>
            <person name="Kamiya K."/>
            <person name="Karasawa W."/>
            <person name="Kurita K."/>
            <person name="Katagiri S."/>
            <person name="Kikuta A."/>
            <person name="Kobayashi H."/>
            <person name="Kobayashi N."/>
            <person name="Machita K."/>
            <person name="Maehara T."/>
            <person name="Masukawa M."/>
            <person name="Mizubayashi T."/>
            <person name="Mukai Y."/>
            <person name="Nagasaki H."/>
            <person name="Nagata Y."/>
            <person name="Naito S."/>
            <person name="Nakashima M."/>
            <person name="Nakama Y."/>
            <person name="Nakamichi Y."/>
            <person name="Nakamura M."/>
            <person name="Meguro A."/>
            <person name="Negishi M."/>
            <person name="Ohta I."/>
            <person name="Ohta T."/>
            <person name="Okamoto M."/>
            <person name="Ono N."/>
            <person name="Saji S."/>
            <person name="Sakaguchi M."/>
            <person name="Sakai K."/>
            <person name="Shibata M."/>
            <person name="Shimokawa T."/>
            <person name="Song J."/>
            <person name="Takazaki Y."/>
            <person name="Terasawa K."/>
            <person name="Tsugane M."/>
            <person name="Tsuji K."/>
            <person name="Ueda S."/>
            <person name="Waki K."/>
            <person name="Yamagata H."/>
            <person name="Yamamoto M."/>
            <person name="Yamamoto S."/>
            <person name="Yamane H."/>
            <person name="Yoshiki S."/>
            <person name="Yoshihara R."/>
            <person name="Yukawa K."/>
            <person name="Zhong H."/>
            <person name="Yano M."/>
            <person name="Yuan Q."/>
            <person name="Ouyang S."/>
            <person name="Liu J."/>
            <person name="Jones K.M."/>
            <person name="Gansberger K."/>
            <person name="Moffat K."/>
            <person name="Hill J."/>
            <person name="Bera J."/>
            <person name="Fadrosh D."/>
            <person name="Jin S."/>
            <person name="Johri S."/>
            <person name="Kim M."/>
            <person name="Overton L."/>
            <person name="Reardon M."/>
            <person name="Tsitrin T."/>
            <person name="Vuong H."/>
            <person name="Weaver B."/>
            <person name="Ciecko A."/>
            <person name="Tallon L."/>
            <person name="Jackson J."/>
            <person name="Pai G."/>
            <person name="Aken S.V."/>
            <person name="Utterback T."/>
            <person name="Reidmuller S."/>
            <person name="Feldblyum T."/>
            <person name="Hsiao J."/>
            <person name="Zismann V."/>
            <person name="Iobst S."/>
            <person name="de Vazeille A.R."/>
            <person name="Buell C.R."/>
            <person name="Ying K."/>
            <person name="Li Y."/>
            <person name="Lu T."/>
            <person name="Huang Y."/>
            <person name="Zhao Q."/>
            <person name="Feng Q."/>
            <person name="Zhang L."/>
            <person name="Zhu J."/>
            <person name="Weng Q."/>
            <person name="Mu J."/>
            <person name="Lu Y."/>
            <person name="Fan D."/>
            <person name="Liu Y."/>
            <person name="Guan J."/>
            <person name="Zhang Y."/>
            <person name="Yu S."/>
            <person name="Liu X."/>
            <person name="Zhang Y."/>
            <person name="Hong G."/>
            <person name="Han B."/>
            <person name="Choisne N."/>
            <person name="Demange N."/>
            <person name="Orjeda G."/>
            <person name="Samain S."/>
            <person name="Cattolico L."/>
            <person name="Pelletier E."/>
            <person name="Couloux A."/>
            <person name="Segurens B."/>
            <person name="Wincker P."/>
            <person name="D'Hont A."/>
            <person name="Scarpelli C."/>
            <person name="Weissenbach J."/>
            <person name="Salanoubat M."/>
            <person name="Quetier F."/>
            <person name="Yu Y."/>
            <person name="Kim H.R."/>
            <person name="Rambo T."/>
            <person name="Currie J."/>
            <person name="Collura K."/>
            <person name="Luo M."/>
            <person name="Yang T."/>
            <person name="Ammiraju J.S.S."/>
            <person name="Engler F."/>
            <person name="Soderlund C."/>
            <person name="Wing R.A."/>
            <person name="Palmer L.E."/>
            <person name="de la Bastide M."/>
            <person name="Spiegel L."/>
            <person name="Nascimento L."/>
            <person name="Zutavern T."/>
            <person name="O'Shaughnessy A."/>
            <person name="Dike S."/>
            <person name="Dedhia N."/>
            <person name="Preston R."/>
            <person name="Balija V."/>
            <person name="McCombie W.R."/>
            <person name="Chow T."/>
            <person name="Chen H."/>
            <person name="Chung M."/>
            <person name="Chen C."/>
            <person name="Shaw J."/>
            <person name="Wu H."/>
            <person name="Hsiao K."/>
            <person name="Chao Y."/>
            <person name="Chu M."/>
            <person name="Cheng C."/>
            <person name="Hour A."/>
            <person name="Lee P."/>
            <person name="Lin S."/>
            <person name="Lin Y."/>
            <person name="Liou J."/>
            <person name="Liu S."/>
            <person name="Hsing Y."/>
            <person name="Raghuvanshi S."/>
            <person name="Mohanty A."/>
            <person name="Bharti A.K."/>
            <person name="Gaur A."/>
            <person name="Gupta V."/>
            <person name="Kumar D."/>
            <person name="Ravi V."/>
            <person name="Vij S."/>
            <person name="Kapur A."/>
            <person name="Khurana P."/>
            <person name="Khurana P."/>
            <person name="Khurana J.P."/>
            <person name="Tyagi A.K."/>
            <person name="Gaikwad K."/>
            <person name="Singh A."/>
            <person name="Dalal V."/>
            <person name="Srivastava S."/>
            <person name="Dixit A."/>
            <person name="Pal A.K."/>
            <person name="Ghazi I.A."/>
            <person name="Yadav M."/>
            <person name="Pandit A."/>
            <person name="Bhargava A."/>
            <person name="Sureshbabu K."/>
            <person name="Batra K."/>
            <person name="Sharma T.R."/>
            <person name="Mohapatra T."/>
            <person name="Singh N.K."/>
            <person name="Messing J."/>
            <person name="Nelson A.B."/>
            <person name="Fuks G."/>
            <person name="Kavchok S."/>
            <person name="Keizer G."/>
            <person name="Linton E."/>
            <person name="Llaca V."/>
            <person name="Song R."/>
            <person name="Tanyolac B."/>
            <person name="Young S."/>
            <person name="Ho-Il K."/>
            <person name="Hahn J.H."/>
            <person name="Sangsakoo G."/>
            <person name="Vanavichit A."/>
            <person name="de Mattos Luiz.A.T."/>
            <person name="Zimmer P.D."/>
            <person name="Malone G."/>
            <person name="Dellagostin O."/>
            <person name="de Oliveira A.C."/>
            <person name="Bevan M."/>
            <person name="Bancroft I."/>
            <person name="Minx P."/>
            <person name="Cordum H."/>
            <person name="Wilson R."/>
            <person name="Cheng Z."/>
            <person name="Jin W."/>
            <person name="Jiang J."/>
            <person name="Leong S.A."/>
            <person name="Iwama H."/>
            <person name="Gojobori T."/>
            <person name="Itoh T."/>
            <person name="Niimura Y."/>
            <person name="Fujii Y."/>
            <person name="Habara T."/>
            <person name="Sakai H."/>
            <person name="Sato Y."/>
            <person name="Wilson G."/>
            <person name="Kumar K."/>
            <person name="McCouch S."/>
            <person name="Juretic N."/>
            <person name="Hoen D."/>
            <person name="Wright S."/>
            <person name="Bruskiewich R."/>
            <person name="Bureau T."/>
            <person name="Miyao A."/>
            <person name="Hirochika H."/>
            <person name="Nishikawa T."/>
            <person name="Kadowaki K."/>
            <person name="Sugiura M."/>
            <person name="Burr B."/>
            <person name="Sasaki T."/>
        </authorList>
    </citation>
    <scope>NUCLEOTIDE SEQUENCE [LARGE SCALE GENOMIC DNA]</scope>
    <source>
        <strain evidence="3">cv. Nipponbare</strain>
    </source>
</reference>
<dbReference type="EMBL" id="AC135502">
    <property type="protein sequence ID" value="AAV35819.1"/>
    <property type="molecule type" value="Genomic_DNA"/>
</dbReference>
<protein>
    <submittedName>
        <fullName evidence="2">Uncharacterized protein</fullName>
    </submittedName>
</protein>